<organism evidence="5 6">
    <name type="scientific">Lactococcus nasutitermitis</name>
    <dbReference type="NCBI Taxonomy" id="1652957"/>
    <lineage>
        <taxon>Bacteria</taxon>
        <taxon>Bacillati</taxon>
        <taxon>Bacillota</taxon>
        <taxon>Bacilli</taxon>
        <taxon>Lactobacillales</taxon>
        <taxon>Streptococcaceae</taxon>
        <taxon>Lactococcus</taxon>
    </lineage>
</organism>
<dbReference type="SUPFAM" id="SSF52540">
    <property type="entry name" value="P-loop containing nucleoside triphosphate hydrolases"/>
    <property type="match status" value="1"/>
</dbReference>
<dbReference type="InterPro" id="IPR041627">
    <property type="entry name" value="AAA_lid_6"/>
</dbReference>
<evidence type="ECO:0000256" key="2">
    <source>
        <dbReference type="ARBA" id="ARBA00022741"/>
    </source>
</evidence>
<dbReference type="Gene3D" id="3.40.50.300">
    <property type="entry name" value="P-loop containing nucleotide triphosphate hydrolases"/>
    <property type="match status" value="1"/>
</dbReference>
<dbReference type="RefSeq" id="WP_213535289.1">
    <property type="nucleotide sequence ID" value="NZ_BOVQ01000004.1"/>
</dbReference>
<dbReference type="Proteomes" id="UP001595987">
    <property type="component" value="Unassembled WGS sequence"/>
</dbReference>
<keyword evidence="6" id="KW-1185">Reference proteome</keyword>
<dbReference type="PANTHER" id="PTHR43392:SF2">
    <property type="entry name" value="AAA-TYPE ATPASE FAMILY PROTEIN _ ANKYRIN REPEAT FAMILY PROTEIN"/>
    <property type="match status" value="1"/>
</dbReference>
<comment type="caution">
    <text evidence="5">The sequence shown here is derived from an EMBL/GenBank/DDBJ whole genome shotgun (WGS) entry which is preliminary data.</text>
</comment>
<dbReference type="InterPro" id="IPR003959">
    <property type="entry name" value="ATPase_AAA_core"/>
</dbReference>
<feature type="domain" description="AAA+ ATPase" evidence="4">
    <location>
        <begin position="422"/>
        <end position="544"/>
    </location>
</feature>
<gene>
    <name evidence="5" type="ORF">ACFO26_04835</name>
</gene>
<reference evidence="6" key="1">
    <citation type="journal article" date="2019" name="Int. J. Syst. Evol. Microbiol.">
        <title>The Global Catalogue of Microorganisms (GCM) 10K type strain sequencing project: providing services to taxonomists for standard genome sequencing and annotation.</title>
        <authorList>
            <consortium name="The Broad Institute Genomics Platform"/>
            <consortium name="The Broad Institute Genome Sequencing Center for Infectious Disease"/>
            <person name="Wu L."/>
            <person name="Ma J."/>
        </authorList>
    </citation>
    <scope>NUCLEOTIDE SEQUENCE [LARGE SCALE GENOMIC DNA]</scope>
    <source>
        <strain evidence="6">CCUG 63287</strain>
    </source>
</reference>
<dbReference type="PANTHER" id="PTHR43392">
    <property type="entry name" value="AAA-TYPE ATPASE FAMILY PROTEIN / ANKYRIN REPEAT FAMILY PROTEIN"/>
    <property type="match status" value="1"/>
</dbReference>
<evidence type="ECO:0000256" key="1">
    <source>
        <dbReference type="ARBA" id="ARBA00010378"/>
    </source>
</evidence>
<dbReference type="PRINTS" id="PR00819">
    <property type="entry name" value="CBXCFQXSUPER"/>
</dbReference>
<name>A0ABV9JCQ4_9LACT</name>
<evidence type="ECO:0000256" key="3">
    <source>
        <dbReference type="ARBA" id="ARBA00022840"/>
    </source>
</evidence>
<dbReference type="SMART" id="SM00382">
    <property type="entry name" value="AAA"/>
    <property type="match status" value="1"/>
</dbReference>
<dbReference type="InterPro" id="IPR003593">
    <property type="entry name" value="AAA+_ATPase"/>
</dbReference>
<evidence type="ECO:0000313" key="5">
    <source>
        <dbReference type="EMBL" id="MFC4652227.1"/>
    </source>
</evidence>
<evidence type="ECO:0000259" key="4">
    <source>
        <dbReference type="SMART" id="SM00382"/>
    </source>
</evidence>
<proteinExistence type="inferred from homology"/>
<protein>
    <submittedName>
        <fullName evidence="5">AAA family ATPase</fullName>
    </submittedName>
</protein>
<dbReference type="Gene3D" id="1.10.8.60">
    <property type="match status" value="1"/>
</dbReference>
<sequence>MANLYIGGFHPLGKVSSLAEAAQKMKTGDILTIEQDITELFKEKTAISFPAQSVIQGIMKNDKKPIIELASYHSAGLVLGENCLVANLHLIVPSCGVNGFNAKNLKKVTLSNVTTKYLTTDFEDLTIEENQAFSPDIYVENVGELTLENCDFHHPYIDAKMVNFENDNNLGDIGYPQSTLNAAISTSQANFLQLQNISLKVTGNFPVLTASNLIFQKGSQAEIERFQPLAGAALVRQALAPNGNYYDKKHKTDGNYCILANFGELKISELLAPATYTLATDQVGEDLPVLLKKEFLFKNSGQLTISGENTVTYGFMSEISQGSQTYFKNYSDVNRWAYFDGGNFELQGESTVKVVAKNQAGQWLPYQDWLTEKAEEKRQSSAIYQLENMTGLAQAKEQMMLYIASARANQRRKALGQKVSSASLHMIFAGNAGTGKTTVARLVAQILYENGVIAENKLTEVSAKDLVAGYIGQTATKTHEVIEKALGGILFIDEAYQLATKDDTGSNAAFKEEAINQLIADMENNRDKLIVIIAGYSAEIKDFLQSNQGLSSRFTNWIDFEDYSAEELIAIAEKQLLSESQVCDKEASETLAKVISDAKSQHLVDGNARYVRNLLQLITQSRDARIFKKASFSDAELNQIIREDVEAGAEKAQNNSNKMN</sequence>
<dbReference type="Pfam" id="PF17866">
    <property type="entry name" value="AAA_lid_6"/>
    <property type="match status" value="1"/>
</dbReference>
<dbReference type="CDD" id="cd00009">
    <property type="entry name" value="AAA"/>
    <property type="match status" value="1"/>
</dbReference>
<dbReference type="InterPro" id="IPR000641">
    <property type="entry name" value="CbxX/CfxQ"/>
</dbReference>
<keyword evidence="2" id="KW-0547">Nucleotide-binding</keyword>
<accession>A0ABV9JCQ4</accession>
<evidence type="ECO:0000313" key="6">
    <source>
        <dbReference type="Proteomes" id="UP001595987"/>
    </source>
</evidence>
<dbReference type="InterPro" id="IPR050773">
    <property type="entry name" value="CbxX/CfxQ_RuBisCO_ESX"/>
</dbReference>
<dbReference type="Pfam" id="PF00004">
    <property type="entry name" value="AAA"/>
    <property type="match status" value="1"/>
</dbReference>
<dbReference type="EMBL" id="JBHSGD010000005">
    <property type="protein sequence ID" value="MFC4652227.1"/>
    <property type="molecule type" value="Genomic_DNA"/>
</dbReference>
<keyword evidence="3" id="KW-0067">ATP-binding</keyword>
<comment type="similarity">
    <text evidence="1">Belongs to the CbxX/CfxQ family.</text>
</comment>
<dbReference type="InterPro" id="IPR027417">
    <property type="entry name" value="P-loop_NTPase"/>
</dbReference>